<gene>
    <name evidence="2" type="ordered locus">BT9727_2901</name>
</gene>
<dbReference type="HOGENOM" id="CLU_2407162_0_0_9"/>
<evidence type="ECO:0000259" key="1">
    <source>
        <dbReference type="Pfam" id="PF13255"/>
    </source>
</evidence>
<protein>
    <recommendedName>
        <fullName evidence="1">DUF4046 domain-containing protein</fullName>
    </recommendedName>
</protein>
<evidence type="ECO:0000313" key="3">
    <source>
        <dbReference type="Proteomes" id="UP000001301"/>
    </source>
</evidence>
<sequence>MHFFCAIKKITIVTIGVLFNVRKEESLYILNRREFEVQAKAVQIEEIYQEILDGKRSRFPPNTWKEDSNRELAKRVTKYLIETILKWELTKS</sequence>
<organism evidence="2 3">
    <name type="scientific">Bacillus thuringiensis subsp. konkukian (strain 97-27)</name>
    <dbReference type="NCBI Taxonomy" id="281309"/>
    <lineage>
        <taxon>Bacteria</taxon>
        <taxon>Bacillati</taxon>
        <taxon>Bacillota</taxon>
        <taxon>Bacilli</taxon>
        <taxon>Bacillales</taxon>
        <taxon>Bacillaceae</taxon>
        <taxon>Bacillus</taxon>
        <taxon>Bacillus cereus group</taxon>
    </lineage>
</organism>
<dbReference type="Proteomes" id="UP000001301">
    <property type="component" value="Chromosome"/>
</dbReference>
<name>Q6HGV1_BACHK</name>
<dbReference type="Pfam" id="PF13255">
    <property type="entry name" value="DUF4046"/>
    <property type="match status" value="1"/>
</dbReference>
<dbReference type="InterPro" id="IPR025119">
    <property type="entry name" value="DUF4046"/>
</dbReference>
<dbReference type="PATRIC" id="fig|281309.8.peg.3086"/>
<feature type="domain" description="DUF4046" evidence="1">
    <location>
        <begin position="44"/>
        <end position="87"/>
    </location>
</feature>
<reference evidence="2 3" key="1">
    <citation type="journal article" date="2006" name="J. Bacteriol.">
        <title>Pathogenomic sequence analysis of Bacillus cereus and Bacillus thuringiensis isolates closely related to Bacillus anthracis.</title>
        <authorList>
            <person name="Han C.S."/>
            <person name="Xie G."/>
            <person name="Challacombe J.F."/>
            <person name="Altherr M.R."/>
            <person name="Bhotika S.S."/>
            <person name="Brown N."/>
            <person name="Bruce D."/>
            <person name="Campbell C.S."/>
            <person name="Campbell M.L."/>
            <person name="Chen J."/>
            <person name="Chertkov O."/>
            <person name="Cleland C."/>
            <person name="Dimitrijevic M."/>
            <person name="Doggett N.A."/>
            <person name="Fawcett J.J."/>
            <person name="Glavina T."/>
            <person name="Goodwin L.A."/>
            <person name="Green L.D."/>
            <person name="Hill K.K."/>
            <person name="Hitchcock P."/>
            <person name="Jackson P.J."/>
            <person name="Keim P."/>
            <person name="Kewalramani A.R."/>
            <person name="Longmire J."/>
            <person name="Lucas S."/>
            <person name="Malfatti S."/>
            <person name="McMurry K."/>
            <person name="Meincke L.J."/>
            <person name="Misra M."/>
            <person name="Moseman B.L."/>
            <person name="Mundt M."/>
            <person name="Munk A.C."/>
            <person name="Okinaka R.T."/>
            <person name="Parson-Quintana B."/>
            <person name="Reilly L.P."/>
            <person name="Richardson P."/>
            <person name="Robinson D.L."/>
            <person name="Rubin E."/>
            <person name="Saunders E."/>
            <person name="Tapia R."/>
            <person name="Tesmer J.G."/>
            <person name="Thayer N."/>
            <person name="Thompson L.S."/>
            <person name="Tice H."/>
            <person name="Ticknor L.O."/>
            <person name="Wills P.L."/>
            <person name="Brettin T.S."/>
            <person name="Gilna P."/>
        </authorList>
    </citation>
    <scope>NUCLEOTIDE SEQUENCE [LARGE SCALE GENOMIC DNA]</scope>
    <source>
        <strain evidence="2 3">97-27</strain>
    </source>
</reference>
<proteinExistence type="predicted"/>
<dbReference type="KEGG" id="btk:BT9727_2901"/>
<accession>Q6HGV1</accession>
<dbReference type="EMBL" id="AE017355">
    <property type="protein sequence ID" value="AAT60221.1"/>
    <property type="molecule type" value="Genomic_DNA"/>
</dbReference>
<dbReference type="AlphaFoldDB" id="Q6HGV1"/>
<evidence type="ECO:0000313" key="2">
    <source>
        <dbReference type="EMBL" id="AAT60221.1"/>
    </source>
</evidence>